<dbReference type="EMBL" id="CADCXV010000672">
    <property type="protein sequence ID" value="CAB0032274.1"/>
    <property type="molecule type" value="Genomic_DNA"/>
</dbReference>
<sequence length="339" mass="39566">MTMINNYGELVFVAHAHTRARDGLLQIVHCSSSSSSSRVLLRLTYIYHYDTCLAILSEYIVLLLLRRRRVGLVLLLSLRRSRSPLHRTALLHRDHDQWLLRCVALIVPVCARDDDEARRGTGEQRVSLPARACATITASAHQHRRTEPLYRRSPRTNHRQSNVDATFSDLSSASFYDKQSSRCEKCEVYSRLTEPEKQKKRTEMESHLECTWRLVTHKPMAIQCMRGSKIIQKRNRFSLKSNVPLLYGNRHFDREGRGRRVTPPPPPHYQCSVTGLRAYLEKTAHGIEILRCYRNCVSRNKIFSRKTRSLLVREVIRREKDHRLRKLNANDDRVLDKFV</sequence>
<reference evidence="2 3" key="1">
    <citation type="submission" date="2020-02" db="EMBL/GenBank/DDBJ databases">
        <authorList>
            <person name="Ferguson B K."/>
        </authorList>
    </citation>
    <scope>NUCLEOTIDE SEQUENCE [LARGE SCALE GENOMIC DNA]</scope>
</reference>
<dbReference type="Proteomes" id="UP000479190">
    <property type="component" value="Unassembled WGS sequence"/>
</dbReference>
<gene>
    <name evidence="2" type="ORF">TBRA_LOCUS4218</name>
</gene>
<protein>
    <submittedName>
        <fullName evidence="2">Uncharacterized protein</fullName>
    </submittedName>
</protein>
<evidence type="ECO:0000256" key="1">
    <source>
        <dbReference type="SAM" id="MobiDB-lite"/>
    </source>
</evidence>
<accession>A0A6H5IAQ4</accession>
<name>A0A6H5IAQ4_9HYME</name>
<feature type="region of interest" description="Disordered" evidence="1">
    <location>
        <begin position="137"/>
        <end position="164"/>
    </location>
</feature>
<evidence type="ECO:0000313" key="3">
    <source>
        <dbReference type="Proteomes" id="UP000479190"/>
    </source>
</evidence>
<organism evidence="2 3">
    <name type="scientific">Trichogramma brassicae</name>
    <dbReference type="NCBI Taxonomy" id="86971"/>
    <lineage>
        <taxon>Eukaryota</taxon>
        <taxon>Metazoa</taxon>
        <taxon>Ecdysozoa</taxon>
        <taxon>Arthropoda</taxon>
        <taxon>Hexapoda</taxon>
        <taxon>Insecta</taxon>
        <taxon>Pterygota</taxon>
        <taxon>Neoptera</taxon>
        <taxon>Endopterygota</taxon>
        <taxon>Hymenoptera</taxon>
        <taxon>Apocrita</taxon>
        <taxon>Proctotrupomorpha</taxon>
        <taxon>Chalcidoidea</taxon>
        <taxon>Trichogrammatidae</taxon>
        <taxon>Trichogramma</taxon>
    </lineage>
</organism>
<keyword evidence="3" id="KW-1185">Reference proteome</keyword>
<dbReference type="AlphaFoldDB" id="A0A6H5IAQ4"/>
<proteinExistence type="predicted"/>
<evidence type="ECO:0000313" key="2">
    <source>
        <dbReference type="EMBL" id="CAB0032274.1"/>
    </source>
</evidence>